<evidence type="ECO:0000256" key="1">
    <source>
        <dbReference type="ARBA" id="ARBA00022737"/>
    </source>
</evidence>
<keyword evidence="1" id="KW-0677">Repeat</keyword>
<comment type="caution">
    <text evidence="4">The sequence shown here is derived from an EMBL/GenBank/DDBJ whole genome shotgun (WGS) entry which is preliminary data.</text>
</comment>
<feature type="repeat" description="TPR" evidence="3">
    <location>
        <begin position="120"/>
        <end position="153"/>
    </location>
</feature>
<dbReference type="InterPro" id="IPR013105">
    <property type="entry name" value="TPR_2"/>
</dbReference>
<keyword evidence="2 3" id="KW-0802">TPR repeat</keyword>
<sequence length="277" mass="30611">MKRHGRTGRKHVGSHGALWKLWHVGAVLLVLGMASCVPQPSPEGDPTAWMSADELRALGDKFLAAGDTGQALQYLVAAEKKDAKDPRIHYSLALAYAARRLPDRALEHFQKALQLKPDYSEAHNALGVFYAEQGKTDQAAEHFQKALANPFYRTPEKPLFNLGRIMADQGRYAEALRYFDEALHFKETYAEAHLYRGRALEALGRQAEARRAFKAAVAHGPNLPDAQFHYGRSCAAEGRSEEAVSAFRQVMRLAPGTPLADAASVYLRKMGIEGLSQ</sequence>
<dbReference type="EMBL" id="DSTK01000026">
    <property type="protein sequence ID" value="HFK97366.1"/>
    <property type="molecule type" value="Genomic_DNA"/>
</dbReference>
<dbReference type="Pfam" id="PF13432">
    <property type="entry name" value="TPR_16"/>
    <property type="match status" value="2"/>
</dbReference>
<accession>A0A831ZKL5</accession>
<feature type="repeat" description="TPR" evidence="3">
    <location>
        <begin position="224"/>
        <end position="257"/>
    </location>
</feature>
<dbReference type="PROSITE" id="PS50005">
    <property type="entry name" value="TPR"/>
    <property type="match status" value="4"/>
</dbReference>
<dbReference type="InterPro" id="IPR051012">
    <property type="entry name" value="CellSynth/LPSAsmb/PSIAsmb"/>
</dbReference>
<dbReference type="SUPFAM" id="SSF81901">
    <property type="entry name" value="HCP-like"/>
    <property type="match status" value="1"/>
</dbReference>
<dbReference type="PANTHER" id="PTHR45586:SF1">
    <property type="entry name" value="LIPOPOLYSACCHARIDE ASSEMBLY PROTEIN B"/>
    <property type="match status" value="1"/>
</dbReference>
<dbReference type="InterPro" id="IPR011990">
    <property type="entry name" value="TPR-like_helical_dom_sf"/>
</dbReference>
<proteinExistence type="predicted"/>
<reference evidence="4" key="1">
    <citation type="journal article" date="2020" name="mSystems">
        <title>Genome- and Community-Level Interaction Insights into Carbon Utilization and Element Cycling Functions of Hydrothermarchaeota in Hydrothermal Sediment.</title>
        <authorList>
            <person name="Zhou Z."/>
            <person name="Liu Y."/>
            <person name="Xu W."/>
            <person name="Pan J."/>
            <person name="Luo Z.H."/>
            <person name="Li M."/>
        </authorList>
    </citation>
    <scope>NUCLEOTIDE SEQUENCE [LARGE SCALE GENOMIC DNA]</scope>
    <source>
        <strain evidence="4">SpSt-456</strain>
    </source>
</reference>
<evidence type="ECO:0000256" key="3">
    <source>
        <dbReference type="PROSITE-ProRule" id="PRU00339"/>
    </source>
</evidence>
<dbReference type="Gene3D" id="1.25.40.10">
    <property type="entry name" value="Tetratricopeptide repeat domain"/>
    <property type="match status" value="2"/>
</dbReference>
<dbReference type="InterPro" id="IPR019734">
    <property type="entry name" value="TPR_rpt"/>
</dbReference>
<name>A0A831ZKL5_9BACT</name>
<dbReference type="PANTHER" id="PTHR45586">
    <property type="entry name" value="TPR REPEAT-CONTAINING PROTEIN PA4667"/>
    <property type="match status" value="1"/>
</dbReference>
<feature type="repeat" description="TPR" evidence="3">
    <location>
        <begin position="86"/>
        <end position="119"/>
    </location>
</feature>
<organism evidence="4">
    <name type="scientific">Desulfacinum infernum</name>
    <dbReference type="NCBI Taxonomy" id="35837"/>
    <lineage>
        <taxon>Bacteria</taxon>
        <taxon>Pseudomonadati</taxon>
        <taxon>Thermodesulfobacteriota</taxon>
        <taxon>Syntrophobacteria</taxon>
        <taxon>Syntrophobacterales</taxon>
        <taxon>Syntrophobacteraceae</taxon>
        <taxon>Desulfacinum</taxon>
    </lineage>
</organism>
<evidence type="ECO:0000256" key="2">
    <source>
        <dbReference type="ARBA" id="ARBA00022803"/>
    </source>
</evidence>
<dbReference type="Pfam" id="PF07719">
    <property type="entry name" value="TPR_2"/>
    <property type="match status" value="1"/>
</dbReference>
<evidence type="ECO:0000313" key="4">
    <source>
        <dbReference type="EMBL" id="HFK97366.1"/>
    </source>
</evidence>
<protein>
    <submittedName>
        <fullName evidence="4">Tetratricopeptide repeat protein</fullName>
    </submittedName>
</protein>
<dbReference type="Pfam" id="PF13181">
    <property type="entry name" value="TPR_8"/>
    <property type="match status" value="1"/>
</dbReference>
<dbReference type="SMART" id="SM00028">
    <property type="entry name" value="TPR"/>
    <property type="match status" value="6"/>
</dbReference>
<gene>
    <name evidence="4" type="ORF">ENS06_08615</name>
</gene>
<feature type="repeat" description="TPR" evidence="3">
    <location>
        <begin position="156"/>
        <end position="189"/>
    </location>
</feature>
<dbReference type="AlphaFoldDB" id="A0A831ZKL5"/>